<dbReference type="InterPro" id="IPR006094">
    <property type="entry name" value="Oxid_FAD_bind_N"/>
</dbReference>
<dbReference type="GO" id="GO:0005739">
    <property type="term" value="C:mitochondrion"/>
    <property type="evidence" value="ECO:0007669"/>
    <property type="project" value="TreeGrafter"/>
</dbReference>
<evidence type="ECO:0000313" key="15">
    <source>
        <dbReference type="EMBL" id="CAG9859625.1"/>
    </source>
</evidence>
<keyword evidence="5" id="KW-0285">Flavoprotein</keyword>
<dbReference type="InterPro" id="IPR004113">
    <property type="entry name" value="FAD-bd_oxidored_4_C"/>
</dbReference>
<dbReference type="InterPro" id="IPR016171">
    <property type="entry name" value="Vanillyl_alc_oxidase_C-sub2"/>
</dbReference>
<protein>
    <recommendedName>
        <fullName evidence="10">D-2-hydroxyglutarate dehydrogenase, mitochondrial</fullName>
        <ecNumber evidence="9">1.1.99.39</ecNumber>
    </recommendedName>
</protein>
<dbReference type="Gene3D" id="3.30.465.10">
    <property type="match status" value="1"/>
</dbReference>
<comment type="subunit">
    <text evidence="4">Homodimer.</text>
</comment>
<comment type="catalytic activity">
    <reaction evidence="12">
        <text>(R)-malate + A = oxaloacetate + AH2</text>
        <dbReference type="Rhea" id="RHEA:67460"/>
        <dbReference type="ChEBI" id="CHEBI:13193"/>
        <dbReference type="ChEBI" id="CHEBI:15588"/>
        <dbReference type="ChEBI" id="CHEBI:16452"/>
        <dbReference type="ChEBI" id="CHEBI:17499"/>
    </reaction>
    <physiologicalReaction direction="left-to-right" evidence="12">
        <dbReference type="Rhea" id="RHEA:67461"/>
    </physiologicalReaction>
</comment>
<dbReference type="PROSITE" id="PS51387">
    <property type="entry name" value="FAD_PCMH"/>
    <property type="match status" value="1"/>
</dbReference>
<keyword evidence="7" id="KW-0560">Oxidoreductase</keyword>
<comment type="subcellular location">
    <subcellularLocation>
        <location evidence="2">Peroxisome</location>
    </subcellularLocation>
</comment>
<organism evidence="15 16">
    <name type="scientific">Phyllotreta striolata</name>
    <name type="common">Striped flea beetle</name>
    <name type="synonym">Crioceris striolata</name>
    <dbReference type="NCBI Taxonomy" id="444603"/>
    <lineage>
        <taxon>Eukaryota</taxon>
        <taxon>Metazoa</taxon>
        <taxon>Ecdysozoa</taxon>
        <taxon>Arthropoda</taxon>
        <taxon>Hexapoda</taxon>
        <taxon>Insecta</taxon>
        <taxon>Pterygota</taxon>
        <taxon>Neoptera</taxon>
        <taxon>Endopterygota</taxon>
        <taxon>Coleoptera</taxon>
        <taxon>Polyphaga</taxon>
        <taxon>Cucujiformia</taxon>
        <taxon>Chrysomeloidea</taxon>
        <taxon>Chrysomelidae</taxon>
        <taxon>Galerucinae</taxon>
        <taxon>Alticini</taxon>
        <taxon>Phyllotreta</taxon>
    </lineage>
</organism>
<evidence type="ECO:0000256" key="7">
    <source>
        <dbReference type="ARBA" id="ARBA00023002"/>
    </source>
</evidence>
<dbReference type="EMBL" id="OU900095">
    <property type="protein sequence ID" value="CAG9859625.1"/>
    <property type="molecule type" value="Genomic_DNA"/>
</dbReference>
<evidence type="ECO:0000313" key="16">
    <source>
        <dbReference type="Proteomes" id="UP001153712"/>
    </source>
</evidence>
<dbReference type="InterPro" id="IPR016169">
    <property type="entry name" value="FAD-bd_PCMH_sub2"/>
</dbReference>
<accession>A0A9N9TNE4</accession>
<dbReference type="SUPFAM" id="SSF55103">
    <property type="entry name" value="FAD-linked oxidases, C-terminal domain"/>
    <property type="match status" value="1"/>
</dbReference>
<feature type="domain" description="FAD-binding PCMH-type" evidence="14">
    <location>
        <begin position="103"/>
        <end position="282"/>
    </location>
</feature>
<proteinExistence type="inferred from homology"/>
<dbReference type="InterPro" id="IPR016167">
    <property type="entry name" value="FAD-bd_PCMH_sub1"/>
</dbReference>
<dbReference type="EC" id="1.1.99.39" evidence="9"/>
<dbReference type="FunFam" id="1.10.45.10:FF:000001">
    <property type="entry name" value="D-lactate dehydrogenase mitochondrial"/>
    <property type="match status" value="1"/>
</dbReference>
<evidence type="ECO:0000256" key="3">
    <source>
        <dbReference type="ARBA" id="ARBA00008000"/>
    </source>
</evidence>
<evidence type="ECO:0000256" key="6">
    <source>
        <dbReference type="ARBA" id="ARBA00022827"/>
    </source>
</evidence>
<dbReference type="FunFam" id="3.30.70.2190:FF:000001">
    <property type="entry name" value="D-2-hydroxyglutarate dehydrogenase mitochondrial"/>
    <property type="match status" value="1"/>
</dbReference>
<evidence type="ECO:0000256" key="8">
    <source>
        <dbReference type="ARBA" id="ARBA00023140"/>
    </source>
</evidence>
<comment type="similarity">
    <text evidence="3">Belongs to the FAD-binding oxidoreductase/transferase type 4 family.</text>
</comment>
<dbReference type="Gene3D" id="1.10.45.10">
    <property type="entry name" value="Vanillyl-alcohol Oxidase, Chain A, domain 4"/>
    <property type="match status" value="1"/>
</dbReference>
<dbReference type="FunFam" id="3.30.43.10:FF:000011">
    <property type="entry name" value="D-lactate dehydrogenase (Cytochrome)"/>
    <property type="match status" value="1"/>
</dbReference>
<keyword evidence="8" id="KW-0576">Peroxisome</keyword>
<reference evidence="15" key="1">
    <citation type="submission" date="2022-01" db="EMBL/GenBank/DDBJ databases">
        <authorList>
            <person name="King R."/>
        </authorList>
    </citation>
    <scope>NUCLEOTIDE SEQUENCE</scope>
</reference>
<dbReference type="Pfam" id="PF01565">
    <property type="entry name" value="FAD_binding_4"/>
    <property type="match status" value="1"/>
</dbReference>
<name>A0A9N9TNE4_PHYSR</name>
<dbReference type="OrthoDB" id="5332616at2759"/>
<dbReference type="PANTHER" id="PTHR43716">
    <property type="entry name" value="D-2-HYDROXYGLUTARATE DEHYDROGENASE, MITOCHONDRIAL"/>
    <property type="match status" value="1"/>
</dbReference>
<dbReference type="AlphaFoldDB" id="A0A9N9TNE4"/>
<dbReference type="GO" id="GO:0051990">
    <property type="term" value="F:(R)-2-hydroxyglutarate dehydrogenase activity"/>
    <property type="evidence" value="ECO:0007669"/>
    <property type="project" value="UniProtKB-EC"/>
</dbReference>
<dbReference type="InterPro" id="IPR036318">
    <property type="entry name" value="FAD-bd_PCMH-like_sf"/>
</dbReference>
<dbReference type="Pfam" id="PF02913">
    <property type="entry name" value="FAD-oxidase_C"/>
    <property type="match status" value="1"/>
</dbReference>
<evidence type="ECO:0000256" key="13">
    <source>
        <dbReference type="SAM" id="MobiDB-lite"/>
    </source>
</evidence>
<evidence type="ECO:0000256" key="2">
    <source>
        <dbReference type="ARBA" id="ARBA00004275"/>
    </source>
</evidence>
<dbReference type="Gene3D" id="3.30.70.2740">
    <property type="match status" value="1"/>
</dbReference>
<evidence type="ECO:0000256" key="4">
    <source>
        <dbReference type="ARBA" id="ARBA00011738"/>
    </source>
</evidence>
<evidence type="ECO:0000256" key="1">
    <source>
        <dbReference type="ARBA" id="ARBA00001974"/>
    </source>
</evidence>
<dbReference type="InterPro" id="IPR016164">
    <property type="entry name" value="FAD-linked_Oxase-like_C"/>
</dbReference>
<evidence type="ECO:0000256" key="11">
    <source>
        <dbReference type="ARBA" id="ARBA00045410"/>
    </source>
</evidence>
<evidence type="ECO:0000256" key="10">
    <source>
        <dbReference type="ARBA" id="ARBA00039639"/>
    </source>
</evidence>
<dbReference type="FunFam" id="3.30.70.2740:FF:000002">
    <property type="entry name" value="D-2-hydroxyglutarate dehydrogenase mitochondrial"/>
    <property type="match status" value="1"/>
</dbReference>
<dbReference type="SUPFAM" id="SSF56176">
    <property type="entry name" value="FAD-binding/transporter-associated domain-like"/>
    <property type="match status" value="1"/>
</dbReference>
<keyword evidence="6" id="KW-0274">FAD</keyword>
<dbReference type="Proteomes" id="UP001153712">
    <property type="component" value="Chromosome 2"/>
</dbReference>
<feature type="region of interest" description="Disordered" evidence="13">
    <location>
        <begin position="18"/>
        <end position="38"/>
    </location>
</feature>
<dbReference type="InterPro" id="IPR051264">
    <property type="entry name" value="FAD-oxidored/transferase_4"/>
</dbReference>
<comment type="function">
    <text evidence="11">Catalyzes the oxidation of D-2-hydroxyglutarate (D-2-HG) to alpha-ketoglutarate. Also catalyzes the oxidation of other D-2-hydroxyacids, such as D-malate (D-MAL) and D-lactate (D-LAC). Exhibits high activities towards D-2-HG and D-MAL but a very weak activity towards D-LAC.</text>
</comment>
<evidence type="ECO:0000256" key="5">
    <source>
        <dbReference type="ARBA" id="ARBA00022630"/>
    </source>
</evidence>
<comment type="cofactor">
    <cofactor evidence="1">
        <name>FAD</name>
        <dbReference type="ChEBI" id="CHEBI:57692"/>
    </cofactor>
</comment>
<evidence type="ECO:0000256" key="9">
    <source>
        <dbReference type="ARBA" id="ARBA00039003"/>
    </source>
</evidence>
<keyword evidence="16" id="KW-1185">Reference proteome</keyword>
<dbReference type="Gene3D" id="3.30.70.2190">
    <property type="match status" value="1"/>
</dbReference>
<dbReference type="PANTHER" id="PTHR43716:SF1">
    <property type="entry name" value="D-2-HYDROXYGLUTARATE DEHYDROGENASE, MITOCHONDRIAL"/>
    <property type="match status" value="1"/>
</dbReference>
<sequence length="524" mass="58067">MRRHMLVGGAARRLIGPFLGSPEGRPFPPNNNNNPFERSLRQLSGAGALPQLTKDRYPQVKRRDFAELNEKHLGYFKNLLGENRVITDKDECQGFNIDWLKSVRGYSQCILKPKTTQEVSEILKFCNDNRIAVCPQGGNTGLVGGSVPVFDEVVLWTGLMNDIISLDENSGVLVCQSGCILENLENFADERDLMIPLDLGAKGSCHIGGNISTNAGGLRLLRYGNLHGSVLGVEAVKADGEVIDCTSALKKDNTGYHLKHLFIGSEGTLGVVTKVAIQCPPKPRALNVAFLGLESFDDVLACLRQAKRQLGEILSSCELIDNPSLDAVTSHLNLKSPISVYPFYMLIETHGSSCDHDEEKMHGFLESCMSDGLVRDGTTTNEIGKMKAIWELRESITEGLLHDGYVFKYDISLPTREFYSLVPVMRERVKDAVRVCGYGHLGDGNIHLQVTLKEFNEEVLRIIEPFIYEYTAKLRGSVSAEHGVGFRKPKYIHYSKSPGAINLMKQLKVMMDPKGILNPYKVIP</sequence>
<evidence type="ECO:0000256" key="12">
    <source>
        <dbReference type="ARBA" id="ARBA00049267"/>
    </source>
</evidence>
<dbReference type="InterPro" id="IPR016166">
    <property type="entry name" value="FAD-bd_PCMH"/>
</dbReference>
<dbReference type="GO" id="GO:0071949">
    <property type="term" value="F:FAD binding"/>
    <property type="evidence" value="ECO:0007669"/>
    <property type="project" value="InterPro"/>
</dbReference>
<dbReference type="FunFam" id="3.30.465.10:FF:000001">
    <property type="entry name" value="D-2-hydroxyglutarate dehydrogenase, mitochondrial"/>
    <property type="match status" value="1"/>
</dbReference>
<dbReference type="Gene3D" id="3.30.43.10">
    <property type="entry name" value="Uridine Diphospho-n-acetylenolpyruvylglucosamine Reductase, domain 2"/>
    <property type="match status" value="1"/>
</dbReference>
<dbReference type="GO" id="GO:0005777">
    <property type="term" value="C:peroxisome"/>
    <property type="evidence" value="ECO:0007669"/>
    <property type="project" value="UniProtKB-SubCell"/>
</dbReference>
<gene>
    <name evidence="15" type="ORF">PHYEVI_LOCUS5999</name>
</gene>
<evidence type="ECO:0000259" key="14">
    <source>
        <dbReference type="PROSITE" id="PS51387"/>
    </source>
</evidence>